<dbReference type="KEGG" id="bex:A11Q_490"/>
<name>M4V8D0_9BACT</name>
<keyword evidence="3" id="KW-1185">Reference proteome</keyword>
<feature type="signal peptide" evidence="1">
    <location>
        <begin position="1"/>
        <end position="20"/>
    </location>
</feature>
<evidence type="ECO:0000313" key="3">
    <source>
        <dbReference type="Proteomes" id="UP000012040"/>
    </source>
</evidence>
<dbReference type="Proteomes" id="UP000012040">
    <property type="component" value="Chromosome"/>
</dbReference>
<reference evidence="2 3" key="1">
    <citation type="journal article" date="2013" name="ISME J.">
        <title>By their genes ye shall know them: genomic signatures of predatory bacteria.</title>
        <authorList>
            <person name="Pasternak Z."/>
            <person name="Pietrokovski S."/>
            <person name="Rotem O."/>
            <person name="Gophna U."/>
            <person name="Lurie-Weinberger M.N."/>
            <person name="Jurkevitch E."/>
        </authorList>
    </citation>
    <scope>NUCLEOTIDE SEQUENCE [LARGE SCALE GENOMIC DNA]</scope>
    <source>
        <strain evidence="2 3">JSS</strain>
    </source>
</reference>
<dbReference type="HOGENOM" id="CLU_724946_0_0_7"/>
<keyword evidence="1" id="KW-0732">Signal</keyword>
<gene>
    <name evidence="2" type="ORF">A11Q_490</name>
</gene>
<protein>
    <submittedName>
        <fullName evidence="2">Uncharacterized protein</fullName>
    </submittedName>
</protein>
<feature type="chain" id="PRO_5004059959" evidence="1">
    <location>
        <begin position="21"/>
        <end position="381"/>
    </location>
</feature>
<dbReference type="EMBL" id="CP003537">
    <property type="protein sequence ID" value="AGH94710.1"/>
    <property type="molecule type" value="Genomic_DNA"/>
</dbReference>
<accession>M4V8D0</accession>
<dbReference type="RefSeq" id="WP_015469200.1">
    <property type="nucleotide sequence ID" value="NC_020813.1"/>
</dbReference>
<organism evidence="2 3">
    <name type="scientific">Pseudobdellovibrio exovorus JSS</name>
    <dbReference type="NCBI Taxonomy" id="1184267"/>
    <lineage>
        <taxon>Bacteria</taxon>
        <taxon>Pseudomonadati</taxon>
        <taxon>Bdellovibrionota</taxon>
        <taxon>Bdellovibrionia</taxon>
        <taxon>Bdellovibrionales</taxon>
        <taxon>Pseudobdellovibrionaceae</taxon>
        <taxon>Pseudobdellovibrio</taxon>
    </lineage>
</organism>
<dbReference type="AlphaFoldDB" id="M4V8D0"/>
<sequence length="381" mass="41919">MRSWKLVCILLFLSLSQAFAGDILEDNTSQLLIKAPLAEGKEAIIRVAELPETTPEKIQTLIASQQTKNADLLVSTDKNEVIQAVRQATSGRGDKRLVRFIPIGKIAAAGDTVASGFKQYYQNARTTLMHDRIGLTVLTITVGVDTMIWLHSSSLDIHQKTSMVMMNLVMAATFGLDRDLWSRTVRPTKNQLIKVFDRFLPSPRLSPLGTLTSQFLANMGLATAIQASRLSLLNLSTISSTVMTGDFWTTAVKIGALGTLTGFAWSELYGSIEAQRNPVAKMMMKRIGEVRGIILCQLASISMVLQPQIYGNTPIITFVVHGAIGLIALANAQRIVTWLENNRTVNNLYKKVQTFENFINNGLRPPRSPGPVRTCRSLFAA</sequence>
<evidence type="ECO:0000313" key="2">
    <source>
        <dbReference type="EMBL" id="AGH94710.1"/>
    </source>
</evidence>
<dbReference type="PATRIC" id="fig|1184267.3.peg.498"/>
<proteinExistence type="predicted"/>
<evidence type="ECO:0000256" key="1">
    <source>
        <dbReference type="SAM" id="SignalP"/>
    </source>
</evidence>